<evidence type="ECO:0000256" key="2">
    <source>
        <dbReference type="SAM" id="Phobius"/>
    </source>
</evidence>
<evidence type="ECO:0000313" key="5">
    <source>
        <dbReference type="Proteomes" id="UP000321947"/>
    </source>
</evidence>
<keyword evidence="2" id="KW-0472">Membrane</keyword>
<dbReference type="AlphaFoldDB" id="A0A5D3BMA9"/>
<keyword evidence="2" id="KW-0812">Transmembrane</keyword>
<dbReference type="EMBL" id="SSTD01017244">
    <property type="protein sequence ID" value="TYK00120.1"/>
    <property type="molecule type" value="Genomic_DNA"/>
</dbReference>
<protein>
    <submittedName>
        <fullName evidence="4">Ty3-gypsy retrotransposon protein</fullName>
    </submittedName>
</protein>
<evidence type="ECO:0000313" key="4">
    <source>
        <dbReference type="EMBL" id="TYK00120.1"/>
    </source>
</evidence>
<evidence type="ECO:0000259" key="3">
    <source>
        <dbReference type="Pfam" id="PF03732"/>
    </source>
</evidence>
<dbReference type="Proteomes" id="UP000321947">
    <property type="component" value="Unassembled WGS sequence"/>
</dbReference>
<feature type="domain" description="Retrotransposon gag" evidence="3">
    <location>
        <begin position="80"/>
        <end position="156"/>
    </location>
</feature>
<evidence type="ECO:0000256" key="1">
    <source>
        <dbReference type="SAM" id="MobiDB-lite"/>
    </source>
</evidence>
<comment type="caution">
    <text evidence="4">The sequence shown here is derived from an EMBL/GenBank/DDBJ whole genome shotgun (WGS) entry which is preliminary data.</text>
</comment>
<organism evidence="4 5">
    <name type="scientific">Cucumis melo var. makuwa</name>
    <name type="common">Oriental melon</name>
    <dbReference type="NCBI Taxonomy" id="1194695"/>
    <lineage>
        <taxon>Eukaryota</taxon>
        <taxon>Viridiplantae</taxon>
        <taxon>Streptophyta</taxon>
        <taxon>Embryophyta</taxon>
        <taxon>Tracheophyta</taxon>
        <taxon>Spermatophyta</taxon>
        <taxon>Magnoliopsida</taxon>
        <taxon>eudicotyledons</taxon>
        <taxon>Gunneridae</taxon>
        <taxon>Pentapetalae</taxon>
        <taxon>rosids</taxon>
        <taxon>fabids</taxon>
        <taxon>Cucurbitales</taxon>
        <taxon>Cucurbitaceae</taxon>
        <taxon>Benincaseae</taxon>
        <taxon>Cucumis</taxon>
    </lineage>
</organism>
<dbReference type="InterPro" id="IPR005162">
    <property type="entry name" value="Retrotrans_gag_dom"/>
</dbReference>
<sequence>MKVSKTQMEELREERKEELSLLTREGCGARKPTTTTISLCCFPLSSTTTNYDNELHQSSIWRPVLDFFHGLRGDQLVRQFVRSLKENAFEWYTDLELEVINDWEQLKKEFFNRFYSTRRVVSMMELTNTKQLKGESVIDYINQQRALCPDCKDKITELSTRGKVDDPKYYKYHQIISHPVEKCFVLKELILKLARENKIELDIDEVTQTNHVPIDLTSSVPPLTSLYGIVHLSNENDIVYNISFFLLLVIENGLGVQGLDLRSLDPSLLHQQESGKDPQQAKERGPQPQDRIWGHFESPVKSNQAPDEFHSSLRRWKQDREHQIKPRGCGAIPLSLSVAAGSGSWVAKWLFQERQDRTAVGEARSGDRFFLLDSEIVGLILALPRKNKRSYFSDKHLFNVNNDRKKGRKIGKGCPTRKSLSPNPQVVSLLSTLAFVLIFISLFLSSLIRNISSHLYVQAQASNPVSLEVGRNSSQRSFIVSGTERGEDEAHDWYELDMSLFVPLKTKA</sequence>
<accession>A0A5D3BMA9</accession>
<name>A0A5D3BMA9_CUCMM</name>
<feature type="compositionally biased region" description="Basic and acidic residues" evidence="1">
    <location>
        <begin position="273"/>
        <end position="285"/>
    </location>
</feature>
<feature type="region of interest" description="Disordered" evidence="1">
    <location>
        <begin position="270"/>
        <end position="290"/>
    </location>
</feature>
<dbReference type="PANTHER" id="PTHR33437:SF2">
    <property type="entry name" value="OS06G0361200 PROTEIN"/>
    <property type="match status" value="1"/>
</dbReference>
<proteinExistence type="predicted"/>
<gene>
    <name evidence="4" type="ORF">E5676_scaffold596G00800</name>
</gene>
<dbReference type="Pfam" id="PF03732">
    <property type="entry name" value="Retrotrans_gag"/>
    <property type="match status" value="1"/>
</dbReference>
<feature type="transmembrane region" description="Helical" evidence="2">
    <location>
        <begin position="426"/>
        <end position="448"/>
    </location>
</feature>
<reference evidence="4 5" key="1">
    <citation type="submission" date="2019-08" db="EMBL/GenBank/DDBJ databases">
        <title>Draft genome sequences of two oriental melons (Cucumis melo L. var makuwa).</title>
        <authorList>
            <person name="Kwon S.-Y."/>
        </authorList>
    </citation>
    <scope>NUCLEOTIDE SEQUENCE [LARGE SCALE GENOMIC DNA]</scope>
    <source>
        <strain evidence="5">cv. Chang Bougi</strain>
        <tissue evidence="4">Leaf</tissue>
    </source>
</reference>
<dbReference type="PANTHER" id="PTHR33437">
    <property type="entry name" value="OS06G0361200 PROTEIN"/>
    <property type="match status" value="1"/>
</dbReference>
<keyword evidence="2" id="KW-1133">Transmembrane helix</keyword>